<comment type="caution">
    <text evidence="2">The sequence shown here is derived from an EMBL/GenBank/DDBJ whole genome shotgun (WGS) entry which is preliminary data.</text>
</comment>
<dbReference type="EMBL" id="JAUNZN010000002">
    <property type="protein sequence ID" value="KAK4827057.1"/>
    <property type="molecule type" value="Genomic_DNA"/>
</dbReference>
<sequence length="135" mass="14931">MAEHGGGQWRQVGAHPLDAEDPVGQRSSCMEPSTDLCSGIKYILSRFAGNTKLSGAVDMPEGRDAIHGDLDKLEKWARVNLDKFNKAKCKILHVGWGTPWYQYMLGDEGIESNPVEKDLGVLVDEKLDMSQQCVL</sequence>
<evidence type="ECO:0000313" key="2">
    <source>
        <dbReference type="EMBL" id="KAK4827057.1"/>
    </source>
</evidence>
<dbReference type="Proteomes" id="UP001333110">
    <property type="component" value="Unassembled WGS sequence"/>
</dbReference>
<protein>
    <recommendedName>
        <fullName evidence="4">Rna-directed dna polymerase from mobile element jockey-like</fullName>
    </recommendedName>
</protein>
<gene>
    <name evidence="2" type="ORF">QYF61_013698</name>
</gene>
<proteinExistence type="predicted"/>
<organism evidence="2 3">
    <name type="scientific">Mycteria americana</name>
    <name type="common">Wood stork</name>
    <dbReference type="NCBI Taxonomy" id="33587"/>
    <lineage>
        <taxon>Eukaryota</taxon>
        <taxon>Metazoa</taxon>
        <taxon>Chordata</taxon>
        <taxon>Craniata</taxon>
        <taxon>Vertebrata</taxon>
        <taxon>Euteleostomi</taxon>
        <taxon>Archelosauria</taxon>
        <taxon>Archosauria</taxon>
        <taxon>Dinosauria</taxon>
        <taxon>Saurischia</taxon>
        <taxon>Theropoda</taxon>
        <taxon>Coelurosauria</taxon>
        <taxon>Aves</taxon>
        <taxon>Neognathae</taxon>
        <taxon>Neoaves</taxon>
        <taxon>Aequornithes</taxon>
        <taxon>Ciconiiformes</taxon>
        <taxon>Ciconiidae</taxon>
        <taxon>Mycteria</taxon>
    </lineage>
</organism>
<evidence type="ECO:0000313" key="3">
    <source>
        <dbReference type="Proteomes" id="UP001333110"/>
    </source>
</evidence>
<reference evidence="2 3" key="1">
    <citation type="journal article" date="2023" name="J. Hered.">
        <title>Chromosome-level genome of the wood stork (Mycteria americana) provides insight into avian chromosome evolution.</title>
        <authorList>
            <person name="Flamio R. Jr."/>
            <person name="Ramstad K.M."/>
        </authorList>
    </citation>
    <scope>NUCLEOTIDE SEQUENCE [LARGE SCALE GENOMIC DNA]</scope>
    <source>
        <strain evidence="2">JAX WOST 10</strain>
    </source>
</reference>
<dbReference type="PANTHER" id="PTHR33332">
    <property type="entry name" value="REVERSE TRANSCRIPTASE DOMAIN-CONTAINING PROTEIN"/>
    <property type="match status" value="1"/>
</dbReference>
<dbReference type="AlphaFoldDB" id="A0AAN7S3H2"/>
<evidence type="ECO:0008006" key="4">
    <source>
        <dbReference type="Google" id="ProtNLM"/>
    </source>
</evidence>
<feature type="region of interest" description="Disordered" evidence="1">
    <location>
        <begin position="1"/>
        <end position="28"/>
    </location>
</feature>
<keyword evidence="3" id="KW-1185">Reference proteome</keyword>
<accession>A0AAN7S3H2</accession>
<evidence type="ECO:0000256" key="1">
    <source>
        <dbReference type="SAM" id="MobiDB-lite"/>
    </source>
</evidence>
<name>A0AAN7S3H2_MYCAM</name>